<keyword evidence="1" id="KW-0472">Membrane</keyword>
<accession>A0A6G5A325</accession>
<evidence type="ECO:0000256" key="1">
    <source>
        <dbReference type="SAM" id="Phobius"/>
    </source>
</evidence>
<sequence>MANWTRHTKKWSNTFLCPSFMCGVCVRTRSHKTATLISLTFPFWFLVSNAFGTNIYILLAHLLGNQTWRNRSGDIVSCCQGVSICRAGDVFLFFCSLYPVHCMVQ</sequence>
<protein>
    <submittedName>
        <fullName evidence="2">Uncharacterized protein</fullName>
    </submittedName>
</protein>
<name>A0A6G5A325_RHIMP</name>
<keyword evidence="1" id="KW-0812">Transmembrane</keyword>
<feature type="transmembrane region" description="Helical" evidence="1">
    <location>
        <begin position="41"/>
        <end position="63"/>
    </location>
</feature>
<dbReference type="AlphaFoldDB" id="A0A6G5A325"/>
<keyword evidence="1" id="KW-1133">Transmembrane helix</keyword>
<reference evidence="2" key="1">
    <citation type="submission" date="2020-03" db="EMBL/GenBank/DDBJ databases">
        <title>A transcriptome and proteome of the tick Rhipicephalus microplus shaped by the genetic composition of its hosts and developmental stage.</title>
        <authorList>
            <person name="Garcia G.R."/>
            <person name="Ribeiro J.M.C."/>
            <person name="Maruyama S.R."/>
            <person name="Gardinasse L.G."/>
            <person name="Nelson K."/>
            <person name="Ferreira B.R."/>
            <person name="Andrade T.G."/>
            <person name="Santos I.K.F.M."/>
        </authorList>
    </citation>
    <scope>NUCLEOTIDE SEQUENCE</scope>
    <source>
        <strain evidence="2">NSGR</strain>
        <tissue evidence="2">Salivary glands</tissue>
    </source>
</reference>
<evidence type="ECO:0000313" key="2">
    <source>
        <dbReference type="EMBL" id="NIE44606.1"/>
    </source>
</evidence>
<organism evidence="2">
    <name type="scientific">Rhipicephalus microplus</name>
    <name type="common">Cattle tick</name>
    <name type="synonym">Boophilus microplus</name>
    <dbReference type="NCBI Taxonomy" id="6941"/>
    <lineage>
        <taxon>Eukaryota</taxon>
        <taxon>Metazoa</taxon>
        <taxon>Ecdysozoa</taxon>
        <taxon>Arthropoda</taxon>
        <taxon>Chelicerata</taxon>
        <taxon>Arachnida</taxon>
        <taxon>Acari</taxon>
        <taxon>Parasitiformes</taxon>
        <taxon>Ixodida</taxon>
        <taxon>Ixodoidea</taxon>
        <taxon>Ixodidae</taxon>
        <taxon>Rhipicephalinae</taxon>
        <taxon>Rhipicephalus</taxon>
        <taxon>Boophilus</taxon>
    </lineage>
</organism>
<proteinExistence type="predicted"/>
<dbReference type="EMBL" id="GIKN01002333">
    <property type="protein sequence ID" value="NIE44606.1"/>
    <property type="molecule type" value="Transcribed_RNA"/>
</dbReference>